<gene>
    <name evidence="1" type="ORF">GCM10010492_03850</name>
</gene>
<evidence type="ECO:0008006" key="3">
    <source>
        <dbReference type="Google" id="ProtNLM"/>
    </source>
</evidence>
<keyword evidence="2" id="KW-1185">Reference proteome</keyword>
<dbReference type="Proteomes" id="UP001500416">
    <property type="component" value="Unassembled WGS sequence"/>
</dbReference>
<comment type="caution">
    <text evidence="1">The sequence shown here is derived from an EMBL/GenBank/DDBJ whole genome shotgun (WGS) entry which is preliminary data.</text>
</comment>
<accession>A0ABN0T1E3</accession>
<sequence>MTSADGDAFDAWRRALDELSASAEAAEAWRVRRYRYAHRLGRALTGVRQDGSPLLTGRVLYGVWLRWGLLYVGQTSEAERRLRDLVVGESHHLANTFPPEIWHRVVVVAWPRLPEAVALAGELADEDISLALEYRLQSLLAPLANASRRTPDGGWRPVDWTRSRSRGARAADKVDRLFTAVREVWEEAANAGSGTVTDTYSVAFPAQVLAE</sequence>
<protein>
    <recommendedName>
        <fullName evidence="3">PH domain-containing protein</fullName>
    </recommendedName>
</protein>
<dbReference type="EMBL" id="BAAABU010000001">
    <property type="protein sequence ID" value="GAA0209366.1"/>
    <property type="molecule type" value="Genomic_DNA"/>
</dbReference>
<reference evidence="1 2" key="1">
    <citation type="journal article" date="2019" name="Int. J. Syst. Evol. Microbiol.">
        <title>The Global Catalogue of Microorganisms (GCM) 10K type strain sequencing project: providing services to taxonomists for standard genome sequencing and annotation.</title>
        <authorList>
            <consortium name="The Broad Institute Genomics Platform"/>
            <consortium name="The Broad Institute Genome Sequencing Center for Infectious Disease"/>
            <person name="Wu L."/>
            <person name="Ma J."/>
        </authorList>
    </citation>
    <scope>NUCLEOTIDE SEQUENCE [LARGE SCALE GENOMIC DNA]</scope>
    <source>
        <strain evidence="1 2">JCM 3380</strain>
    </source>
</reference>
<evidence type="ECO:0000313" key="2">
    <source>
        <dbReference type="Proteomes" id="UP001500416"/>
    </source>
</evidence>
<dbReference type="RefSeq" id="WP_343931797.1">
    <property type="nucleotide sequence ID" value="NZ_BAAABU010000001.1"/>
</dbReference>
<evidence type="ECO:0000313" key="1">
    <source>
        <dbReference type="EMBL" id="GAA0209366.1"/>
    </source>
</evidence>
<organism evidence="1 2">
    <name type="scientific">Saccharothrix mutabilis subsp. mutabilis</name>
    <dbReference type="NCBI Taxonomy" id="66855"/>
    <lineage>
        <taxon>Bacteria</taxon>
        <taxon>Bacillati</taxon>
        <taxon>Actinomycetota</taxon>
        <taxon>Actinomycetes</taxon>
        <taxon>Pseudonocardiales</taxon>
        <taxon>Pseudonocardiaceae</taxon>
        <taxon>Saccharothrix</taxon>
    </lineage>
</organism>
<name>A0ABN0T1E3_9PSEU</name>
<proteinExistence type="predicted"/>